<feature type="transmembrane region" description="Helical" evidence="2">
    <location>
        <begin position="518"/>
        <end position="539"/>
    </location>
</feature>
<evidence type="ECO:0000256" key="2">
    <source>
        <dbReference type="SAM" id="Phobius"/>
    </source>
</evidence>
<dbReference type="GO" id="GO:0005886">
    <property type="term" value="C:plasma membrane"/>
    <property type="evidence" value="ECO:0007669"/>
    <property type="project" value="TreeGrafter"/>
</dbReference>
<feature type="transmembrane region" description="Helical" evidence="2">
    <location>
        <begin position="545"/>
        <end position="565"/>
    </location>
</feature>
<dbReference type="GO" id="GO:0030659">
    <property type="term" value="C:cytoplasmic vesicle membrane"/>
    <property type="evidence" value="ECO:0007669"/>
    <property type="project" value="TreeGrafter"/>
</dbReference>
<feature type="region of interest" description="Disordered" evidence="1">
    <location>
        <begin position="1"/>
        <end position="175"/>
    </location>
</feature>
<accession>A0A914X2X3</accession>
<protein>
    <submittedName>
        <fullName evidence="4">Uncharacterized protein</fullName>
    </submittedName>
</protein>
<keyword evidence="2" id="KW-1133">Transmembrane helix</keyword>
<dbReference type="PANTHER" id="PTHR10796">
    <property type="entry name" value="PATCHED-RELATED"/>
    <property type="match status" value="1"/>
</dbReference>
<name>A0A914X2X3_9BILA</name>
<reference evidence="4" key="1">
    <citation type="submission" date="2022-11" db="UniProtKB">
        <authorList>
            <consortium name="WormBaseParasite"/>
        </authorList>
    </citation>
    <scope>IDENTIFICATION</scope>
</reference>
<proteinExistence type="predicted"/>
<feature type="transmembrane region" description="Helical" evidence="2">
    <location>
        <begin position="485"/>
        <end position="506"/>
    </location>
</feature>
<evidence type="ECO:0000313" key="3">
    <source>
        <dbReference type="Proteomes" id="UP000887566"/>
    </source>
</evidence>
<evidence type="ECO:0000313" key="4">
    <source>
        <dbReference type="WBParaSite" id="PSAMB.scaffold5804size10857.g27337.t1"/>
    </source>
</evidence>
<sequence length="581" mass="64448">MRPPPPSSDPGQPNRAQVRKMGDRRAMSELTSSSGSSSENESHERRAPARVRRFPSSNNPQLHNDSSESSGRESRLFVRKVSSSDDQQTTEKQRPVIQPGSPTHPIHCGHCGSEGSAVEERASSLQSSQEKAPSEQKLPTSDKVRAIESSLKCEDAVDKKGRLPRAQSSHSSRNRDLAAKISKDMVLASMAHCDLPRQPAPPPTSRRNKRHHKPVYKLYAFHWIEVGLRKALWYLGSAIGGYSTTLMIIPLVVFLLSLIGLAIHRENLTFMAPFGSLFFVSEPLIDTQHRIKVYPVEFNGTNPAYNALQRSSPVEFAVLLKTLSARDTMIKEQSVDAYIKLKQRLHALHVVHGEHVFDWEQLRREEGNERDVIEEILGSGTSIALTYPETVLSINGEKNLSRLFLGTAVGGVETDVDGAISRARALAMTNRLREDLNTDVLSDWDRAFQEQMYRTAEEVPSQGLATCWWSYGGFIDAVTQSSRDVYAWLGLSALLIVVLCALMCFAENSYKSKPILGLTIGLLSLVCAFGGFGIQFGSVGNFNSLVYPILFIVTGISILVMTTMLQAWRKYDNAAVHPTEK</sequence>
<dbReference type="Proteomes" id="UP000887566">
    <property type="component" value="Unplaced"/>
</dbReference>
<feature type="compositionally biased region" description="Basic and acidic residues" evidence="1">
    <location>
        <begin position="140"/>
        <end position="161"/>
    </location>
</feature>
<keyword evidence="2" id="KW-0812">Transmembrane</keyword>
<dbReference type="GO" id="GO:0018996">
    <property type="term" value="P:molting cycle, collagen and cuticulin-based cuticle"/>
    <property type="evidence" value="ECO:0007669"/>
    <property type="project" value="TreeGrafter"/>
</dbReference>
<evidence type="ECO:0000256" key="1">
    <source>
        <dbReference type="SAM" id="MobiDB-lite"/>
    </source>
</evidence>
<feature type="compositionally biased region" description="Low complexity" evidence="1">
    <location>
        <begin position="28"/>
        <end position="39"/>
    </location>
</feature>
<organism evidence="3 4">
    <name type="scientific">Plectus sambesii</name>
    <dbReference type="NCBI Taxonomy" id="2011161"/>
    <lineage>
        <taxon>Eukaryota</taxon>
        <taxon>Metazoa</taxon>
        <taxon>Ecdysozoa</taxon>
        <taxon>Nematoda</taxon>
        <taxon>Chromadorea</taxon>
        <taxon>Plectida</taxon>
        <taxon>Plectina</taxon>
        <taxon>Plectoidea</taxon>
        <taxon>Plectidae</taxon>
        <taxon>Plectus</taxon>
    </lineage>
</organism>
<dbReference type="WBParaSite" id="PSAMB.scaffold5804size10857.g27337.t1">
    <property type="protein sequence ID" value="PSAMB.scaffold5804size10857.g27337.t1"/>
    <property type="gene ID" value="PSAMB.scaffold5804size10857.g27337"/>
</dbReference>
<feature type="transmembrane region" description="Helical" evidence="2">
    <location>
        <begin position="239"/>
        <end position="263"/>
    </location>
</feature>
<dbReference type="AlphaFoldDB" id="A0A914X2X3"/>
<dbReference type="GO" id="GO:0006897">
    <property type="term" value="P:endocytosis"/>
    <property type="evidence" value="ECO:0007669"/>
    <property type="project" value="TreeGrafter"/>
</dbReference>
<feature type="compositionally biased region" description="Polar residues" evidence="1">
    <location>
        <begin position="55"/>
        <end position="69"/>
    </location>
</feature>
<keyword evidence="3" id="KW-1185">Reference proteome</keyword>
<dbReference type="InterPro" id="IPR051697">
    <property type="entry name" value="Patched_domain-protein"/>
</dbReference>
<dbReference type="PANTHER" id="PTHR10796:SF187">
    <property type="entry name" value="SSD DOMAIN-CONTAINING PROTEIN"/>
    <property type="match status" value="1"/>
</dbReference>
<keyword evidence="2" id="KW-0472">Membrane</keyword>